<dbReference type="Pfam" id="PF00102">
    <property type="entry name" value="Y_phosphatase"/>
    <property type="match status" value="2"/>
</dbReference>
<sequence length="451" mass="51384">QENVTQIVFMARLVEDGVVKCVPYWPQKNSKEYGALKIHFVSSESYANFNVYTFDIEPIHHKIRRVTQYQFTSWPDHGIPDDCIGFLEFLLRVRVNTKKGAGPLLVHCGTGVSRSAVFIAVDAVLKQARVENEVNVLEFCQKMRKTRTMMVRTLKQYTFIYDVIMEALLVNYTMVGTDLKDNYRLLSEANPVTKRSHFADQFEVLENHVSGLTADKAASGLKKENSAKNRFNCLDLLPPDAHRPILKTPMKNGRTDYINALYVDSYSQQKAFIITQSPMISTLVDFWQMIYDNKVRTIVMLDGQSLRDDTCARYWPSGDPALQNYGPFSVSLESEESHDLVTIRSLKLTRLDSDTEDVREIYQLQCEAWPPGDNVPNSRETIMELFELAEGSQCEPDSQAPPPIVVHCMDGATRSGLFCVCCITAETLRIEGQVDIFHTIKRIKMLRPKVI</sequence>
<keyword evidence="4" id="KW-0904">Protein phosphatase</keyword>
<dbReference type="GO" id="GO:0004725">
    <property type="term" value="F:protein tyrosine phosphatase activity"/>
    <property type="evidence" value="ECO:0007669"/>
    <property type="project" value="UniProtKB-EC"/>
</dbReference>
<dbReference type="CDD" id="cd00047">
    <property type="entry name" value="PTPc"/>
    <property type="match status" value="2"/>
</dbReference>
<evidence type="ECO:0000256" key="1">
    <source>
        <dbReference type="ARBA" id="ARBA00009580"/>
    </source>
</evidence>
<dbReference type="PANTHER" id="PTHR19134:SF562">
    <property type="entry name" value="PROTEIN-TYROSINE-PHOSPHATASE"/>
    <property type="match status" value="1"/>
</dbReference>
<reference evidence="8 10" key="2">
    <citation type="journal article" date="2013" name="Nature">
        <title>Insights into bilaterian evolution from three spiralian genomes.</title>
        <authorList>
            <person name="Simakov O."/>
            <person name="Marletaz F."/>
            <person name="Cho S.J."/>
            <person name="Edsinger-Gonzales E."/>
            <person name="Havlak P."/>
            <person name="Hellsten U."/>
            <person name="Kuo D.H."/>
            <person name="Larsson T."/>
            <person name="Lv J."/>
            <person name="Arendt D."/>
            <person name="Savage R."/>
            <person name="Osoegawa K."/>
            <person name="de Jong P."/>
            <person name="Grimwood J."/>
            <person name="Chapman J.A."/>
            <person name="Shapiro H."/>
            <person name="Aerts A."/>
            <person name="Otillar R.P."/>
            <person name="Terry A.Y."/>
            <person name="Boore J.L."/>
            <person name="Grigoriev I.V."/>
            <person name="Lindberg D.R."/>
            <person name="Seaver E.C."/>
            <person name="Weisblat D.A."/>
            <person name="Putnam N.H."/>
            <person name="Rokhsar D.S."/>
        </authorList>
    </citation>
    <scope>NUCLEOTIDE SEQUENCE</scope>
    <source>
        <strain evidence="8 10">I ESC-2004</strain>
    </source>
</reference>
<evidence type="ECO:0000259" key="6">
    <source>
        <dbReference type="PROSITE" id="PS50055"/>
    </source>
</evidence>
<dbReference type="PROSITE" id="PS50056">
    <property type="entry name" value="TYR_PHOSPHATASE_2"/>
    <property type="match status" value="2"/>
</dbReference>
<dbReference type="HOGENOM" id="CLU_001645_8_0_1"/>
<dbReference type="InterPro" id="IPR000387">
    <property type="entry name" value="Tyr_Pase_dom"/>
</dbReference>
<feature type="domain" description="Tyrosine specific protein phosphatases" evidence="7">
    <location>
        <begin position="383"/>
        <end position="451"/>
    </location>
</feature>
<dbReference type="PRINTS" id="PR00700">
    <property type="entry name" value="PRTYPHPHTASE"/>
</dbReference>
<gene>
    <name evidence="8" type="ORF">CAPTEDRAFT_73682</name>
</gene>
<dbReference type="STRING" id="283909.R7TGS7"/>
<dbReference type="Gene3D" id="3.90.190.10">
    <property type="entry name" value="Protein tyrosine phosphatase superfamily"/>
    <property type="match status" value="2"/>
</dbReference>
<feature type="non-terminal residue" evidence="8">
    <location>
        <position position="451"/>
    </location>
</feature>
<organism evidence="8">
    <name type="scientific">Capitella teleta</name>
    <name type="common">Polychaete worm</name>
    <dbReference type="NCBI Taxonomy" id="283909"/>
    <lineage>
        <taxon>Eukaryota</taxon>
        <taxon>Metazoa</taxon>
        <taxon>Spiralia</taxon>
        <taxon>Lophotrochozoa</taxon>
        <taxon>Annelida</taxon>
        <taxon>Polychaeta</taxon>
        <taxon>Sedentaria</taxon>
        <taxon>Scolecida</taxon>
        <taxon>Capitellidae</taxon>
        <taxon>Capitella</taxon>
    </lineage>
</organism>
<evidence type="ECO:0000313" key="9">
    <source>
        <dbReference type="EnsemblMetazoa" id="CapteP73682"/>
    </source>
</evidence>
<dbReference type="PROSITE" id="PS00383">
    <property type="entry name" value="TYR_PHOSPHATASE_1"/>
    <property type="match status" value="2"/>
</dbReference>
<evidence type="ECO:0000256" key="2">
    <source>
        <dbReference type="ARBA" id="ARBA00013064"/>
    </source>
</evidence>
<reference evidence="10" key="1">
    <citation type="submission" date="2012-12" db="EMBL/GenBank/DDBJ databases">
        <authorList>
            <person name="Hellsten U."/>
            <person name="Grimwood J."/>
            <person name="Chapman J.A."/>
            <person name="Shapiro H."/>
            <person name="Aerts A."/>
            <person name="Otillar R.P."/>
            <person name="Terry A.Y."/>
            <person name="Boore J.L."/>
            <person name="Simakov O."/>
            <person name="Marletaz F."/>
            <person name="Cho S.-J."/>
            <person name="Edsinger-Gonzales E."/>
            <person name="Havlak P."/>
            <person name="Kuo D.-H."/>
            <person name="Larsson T."/>
            <person name="Lv J."/>
            <person name="Arendt D."/>
            <person name="Savage R."/>
            <person name="Osoegawa K."/>
            <person name="de Jong P."/>
            <person name="Lindberg D.R."/>
            <person name="Seaver E.C."/>
            <person name="Weisblat D.A."/>
            <person name="Putnam N.H."/>
            <person name="Grigoriev I.V."/>
            <person name="Rokhsar D.S."/>
        </authorList>
    </citation>
    <scope>NUCLEOTIDE SEQUENCE</scope>
    <source>
        <strain evidence="10">I ESC-2004</strain>
    </source>
</reference>
<keyword evidence="10" id="KW-1185">Reference proteome</keyword>
<evidence type="ECO:0000259" key="7">
    <source>
        <dbReference type="PROSITE" id="PS50056"/>
    </source>
</evidence>
<evidence type="ECO:0000256" key="4">
    <source>
        <dbReference type="ARBA" id="ARBA00022912"/>
    </source>
</evidence>
<dbReference type="EMBL" id="AMQN01002739">
    <property type="status" value="NOT_ANNOTATED_CDS"/>
    <property type="molecule type" value="Genomic_DNA"/>
</dbReference>
<dbReference type="AlphaFoldDB" id="R7TGS7"/>
<feature type="domain" description="Tyrosine-protein phosphatase" evidence="6">
    <location>
        <begin position="1"/>
        <end position="167"/>
    </location>
</feature>
<comment type="similarity">
    <text evidence="1">Belongs to the protein-tyrosine phosphatase family.</text>
</comment>
<accession>R7TGS7</accession>
<dbReference type="OMA" id="SVNQYQF"/>
<dbReference type="InterPro" id="IPR050348">
    <property type="entry name" value="Protein-Tyr_Phosphatase"/>
</dbReference>
<dbReference type="InterPro" id="IPR016130">
    <property type="entry name" value="Tyr_Pase_AS"/>
</dbReference>
<feature type="non-terminal residue" evidence="8">
    <location>
        <position position="1"/>
    </location>
</feature>
<dbReference type="EMBL" id="KB309928">
    <property type="protein sequence ID" value="ELT93008.1"/>
    <property type="molecule type" value="Genomic_DNA"/>
</dbReference>
<dbReference type="OrthoDB" id="6150701at2759"/>
<dbReference type="SMART" id="SM00404">
    <property type="entry name" value="PTPc_motif"/>
    <property type="match status" value="2"/>
</dbReference>
<comment type="catalytic activity">
    <reaction evidence="5">
        <text>O-phospho-L-tyrosyl-[protein] + H2O = L-tyrosyl-[protein] + phosphate</text>
        <dbReference type="Rhea" id="RHEA:10684"/>
        <dbReference type="Rhea" id="RHEA-COMP:10136"/>
        <dbReference type="Rhea" id="RHEA-COMP:20101"/>
        <dbReference type="ChEBI" id="CHEBI:15377"/>
        <dbReference type="ChEBI" id="CHEBI:43474"/>
        <dbReference type="ChEBI" id="CHEBI:46858"/>
        <dbReference type="ChEBI" id="CHEBI:61978"/>
        <dbReference type="EC" id="3.1.3.48"/>
    </reaction>
</comment>
<protein>
    <recommendedName>
        <fullName evidence="2">protein-tyrosine-phosphatase</fullName>
        <ecNumber evidence="2">3.1.3.48</ecNumber>
    </recommendedName>
</protein>
<dbReference type="SMART" id="SM00194">
    <property type="entry name" value="PTPc"/>
    <property type="match status" value="2"/>
</dbReference>
<name>R7TGS7_CAPTE</name>
<evidence type="ECO:0000313" key="8">
    <source>
        <dbReference type="EMBL" id="ELT93008.1"/>
    </source>
</evidence>
<evidence type="ECO:0000256" key="3">
    <source>
        <dbReference type="ARBA" id="ARBA00022801"/>
    </source>
</evidence>
<dbReference type="EC" id="3.1.3.48" evidence="2"/>
<dbReference type="InterPro" id="IPR000242">
    <property type="entry name" value="PTP_cat"/>
</dbReference>
<dbReference type="InterPro" id="IPR029021">
    <property type="entry name" value="Prot-tyrosine_phosphatase-like"/>
</dbReference>
<evidence type="ECO:0000313" key="10">
    <source>
        <dbReference type="Proteomes" id="UP000014760"/>
    </source>
</evidence>
<dbReference type="EnsemblMetazoa" id="CapteT73682">
    <property type="protein sequence ID" value="CapteP73682"/>
    <property type="gene ID" value="CapteG73682"/>
</dbReference>
<dbReference type="InterPro" id="IPR003595">
    <property type="entry name" value="Tyr_Pase_cat"/>
</dbReference>
<feature type="domain" description="Tyrosine specific protein phosphatases" evidence="7">
    <location>
        <begin position="84"/>
        <end position="158"/>
    </location>
</feature>
<feature type="domain" description="Tyrosine-protein phosphatase" evidence="6">
    <location>
        <begin position="198"/>
        <end position="451"/>
    </location>
</feature>
<dbReference type="FunFam" id="3.90.190.10:FF:000102">
    <property type="entry name" value="Receptor-type tyrosine-protein phosphatase"/>
    <property type="match status" value="1"/>
</dbReference>
<proteinExistence type="inferred from homology"/>
<keyword evidence="3" id="KW-0378">Hydrolase</keyword>
<dbReference type="Proteomes" id="UP000014760">
    <property type="component" value="Unassembled WGS sequence"/>
</dbReference>
<dbReference type="SUPFAM" id="SSF52799">
    <property type="entry name" value="(Phosphotyrosine protein) phosphatases II"/>
    <property type="match status" value="2"/>
</dbReference>
<reference evidence="9" key="3">
    <citation type="submission" date="2015-06" db="UniProtKB">
        <authorList>
            <consortium name="EnsemblMetazoa"/>
        </authorList>
    </citation>
    <scope>IDENTIFICATION</scope>
</reference>
<dbReference type="PANTHER" id="PTHR19134">
    <property type="entry name" value="RECEPTOR-TYPE TYROSINE-PROTEIN PHOSPHATASE"/>
    <property type="match status" value="1"/>
</dbReference>
<dbReference type="PROSITE" id="PS50055">
    <property type="entry name" value="TYR_PHOSPHATASE_PTP"/>
    <property type="match status" value="2"/>
</dbReference>
<evidence type="ECO:0000256" key="5">
    <source>
        <dbReference type="ARBA" id="ARBA00051722"/>
    </source>
</evidence>